<keyword evidence="1" id="KW-0732">Signal</keyword>
<dbReference type="InterPro" id="IPR036365">
    <property type="entry name" value="PGBD-like_sf"/>
</dbReference>
<dbReference type="Pfam" id="PF01471">
    <property type="entry name" value="PG_binding_1"/>
    <property type="match status" value="1"/>
</dbReference>
<evidence type="ECO:0000259" key="2">
    <source>
        <dbReference type="Pfam" id="PF01471"/>
    </source>
</evidence>
<evidence type="ECO:0000313" key="4">
    <source>
        <dbReference type="Proteomes" id="UP000199382"/>
    </source>
</evidence>
<dbReference type="SUPFAM" id="SSF47090">
    <property type="entry name" value="PGBD-like"/>
    <property type="match status" value="1"/>
</dbReference>
<feature type="chain" id="PRO_5011684103" evidence="1">
    <location>
        <begin position="26"/>
        <end position="232"/>
    </location>
</feature>
<dbReference type="Gene3D" id="1.10.101.10">
    <property type="entry name" value="PGBD-like superfamily/PGBD"/>
    <property type="match status" value="1"/>
</dbReference>
<dbReference type="AlphaFoldDB" id="A0A1G8T2F2"/>
<feature type="domain" description="Peptidoglycan binding-like" evidence="2">
    <location>
        <begin position="73"/>
        <end position="117"/>
    </location>
</feature>
<dbReference type="EMBL" id="FNEK01000016">
    <property type="protein sequence ID" value="SDJ35636.1"/>
    <property type="molecule type" value="Genomic_DNA"/>
</dbReference>
<proteinExistence type="predicted"/>
<keyword evidence="4" id="KW-1185">Reference proteome</keyword>
<evidence type="ECO:0000256" key="1">
    <source>
        <dbReference type="SAM" id="SignalP"/>
    </source>
</evidence>
<dbReference type="OrthoDB" id="7444491at2"/>
<evidence type="ECO:0000313" key="3">
    <source>
        <dbReference type="EMBL" id="SDJ35636.1"/>
    </source>
</evidence>
<dbReference type="STRING" id="571298.SAMN04488026_101624"/>
<dbReference type="InterPro" id="IPR002477">
    <property type="entry name" value="Peptidoglycan-bd-like"/>
</dbReference>
<gene>
    <name evidence="3" type="ORF">SAMN04488026_101624</name>
</gene>
<accession>A0A1G8T2F2</accession>
<name>A0A1G8T2F2_9RHOB</name>
<reference evidence="3 4" key="1">
    <citation type="submission" date="2016-10" db="EMBL/GenBank/DDBJ databases">
        <authorList>
            <person name="de Groot N.N."/>
        </authorList>
    </citation>
    <scope>NUCLEOTIDE SEQUENCE [LARGE SCALE GENOMIC DNA]</scope>
    <source>
        <strain evidence="3 4">DSM 25294</strain>
    </source>
</reference>
<organism evidence="3 4">
    <name type="scientific">Aliiruegeria lutimaris</name>
    <dbReference type="NCBI Taxonomy" id="571298"/>
    <lineage>
        <taxon>Bacteria</taxon>
        <taxon>Pseudomonadati</taxon>
        <taxon>Pseudomonadota</taxon>
        <taxon>Alphaproteobacteria</taxon>
        <taxon>Rhodobacterales</taxon>
        <taxon>Roseobacteraceae</taxon>
        <taxon>Aliiruegeria</taxon>
    </lineage>
</organism>
<feature type="signal peptide" evidence="1">
    <location>
        <begin position="1"/>
        <end position="25"/>
    </location>
</feature>
<dbReference type="InterPro" id="IPR036366">
    <property type="entry name" value="PGBDSf"/>
</dbReference>
<dbReference type="Proteomes" id="UP000199382">
    <property type="component" value="Unassembled WGS sequence"/>
</dbReference>
<sequence length="232" mass="23516">MHRSILTSAIVMVALALNPVSRANAGSGDAVAGAIIGGIIGSAIASQPRQKTYTKRTYTKKSTVSSAQRAENRSVQHALNYFDFNAGTPDGVMGRNSRSAVYAYQAQLGYPATGQLTTYEKDFLLTSHNRALAGGPATSQMIAANPMGTRGLLLTYRDQAAGIMTAQPGTVSAPPPVATVVAAPPAEPQATGPAAVTAGVAGAVAGAANTQLAAAASKAPQMPSFFGGVGQR</sequence>
<dbReference type="RefSeq" id="WP_093154421.1">
    <property type="nucleotide sequence ID" value="NZ_FNEK01000016.1"/>
</dbReference>
<protein>
    <submittedName>
        <fullName evidence="3">Putative peptidoglycan binding domain-containing protein</fullName>
    </submittedName>
</protein>